<evidence type="ECO:0000259" key="2">
    <source>
        <dbReference type="Pfam" id="PF25560"/>
    </source>
</evidence>
<evidence type="ECO:0000256" key="1">
    <source>
        <dbReference type="SAM" id="MobiDB-lite"/>
    </source>
</evidence>
<feature type="compositionally biased region" description="Gly residues" evidence="1">
    <location>
        <begin position="14"/>
        <end position="36"/>
    </location>
</feature>
<sequence length="732" mass="81708">MLFMLVDSKTKGGIGGASGTGGDGGRGGTGGWGGEMGSHEDSSNLSFFNRGPSGNEGHRGPRGNNGKTGTNGFDGYTVYNVVDSYGQIIESNRMLYLPEVTYCEIRPVIDDGIIEPQEIVEISQITVKNSGKITLPAGLMLYITDTSNFEWNEEPIIIPAAIPPDGEVVLKQVTTGRIGPLVGKARFAITPQFMNRRFPGNPFRYTVNNIAYPVCFVETSNFLRWTLGDQNISLAVSNLSTMPCGGVGRELNVSMQLCPGISLLDVPGSFEPNSKLSLEPQQTSSVDYKLFVHPDIPFYEQVTIVVRLHLRNLVIETLAIRIQIISPYLPPLDENSVLIITGPHVHINTFRVVDGFLKKVGYNYSIWDCGFNNGLSFMGQSIVRHENTWMNHYLKKNIIWLTGASTELNLLDRNDLIEHFSGPNASLFIVGNYNNETAINHILTCGLPVKHLNEKDLSEWYTVKTPNEYYRNLFCNTIVKEYENKETEFRFKVNMTANNITLLEKGWTQSLYSYGTGVLLRSPISIRSQFVFLSKDVSTATPIDMNDMTTLLSGLVDILPLTKKLQLLCCSSLQPSSLVLPRTEANILPQQSIISSFLSYVVGDVPAPPPETPDSLILETISSSILFHLSLEFKYSDQPHLLQKAIEIVLSQQYQLWRSPEFLARFTQILAAFKKERWDYFVNPKSASVLDLISNLSKFLATTDLKIELDLSIKKADPNIQPWTKLLTYLKI</sequence>
<reference evidence="3" key="1">
    <citation type="journal article" date="2020" name="J. Eukaryot. Microbiol.">
        <title>De novo Sequencing, Assembly and Annotation of the Transcriptome for the Free-Living Testate Amoeba Arcella intermedia.</title>
        <authorList>
            <person name="Ribeiro G.M."/>
            <person name="Porfirio-Sousa A.L."/>
            <person name="Maurer-Alcala X.X."/>
            <person name="Katz L.A."/>
            <person name="Lahr D.J.G."/>
        </authorList>
    </citation>
    <scope>NUCLEOTIDE SEQUENCE</scope>
</reference>
<feature type="region of interest" description="Disordered" evidence="1">
    <location>
        <begin position="14"/>
        <end position="70"/>
    </location>
</feature>
<dbReference type="InterPro" id="IPR057692">
    <property type="entry name" value="DUF7932"/>
</dbReference>
<protein>
    <recommendedName>
        <fullName evidence="2">DUF7932 domain-containing protein</fullName>
    </recommendedName>
</protein>
<evidence type="ECO:0000313" key="3">
    <source>
        <dbReference type="EMBL" id="NDV29683.1"/>
    </source>
</evidence>
<organism evidence="3">
    <name type="scientific">Arcella intermedia</name>
    <dbReference type="NCBI Taxonomy" id="1963864"/>
    <lineage>
        <taxon>Eukaryota</taxon>
        <taxon>Amoebozoa</taxon>
        <taxon>Tubulinea</taxon>
        <taxon>Elardia</taxon>
        <taxon>Arcellinida</taxon>
        <taxon>Sphaerothecina</taxon>
        <taxon>Arcellidae</taxon>
        <taxon>Arcella</taxon>
    </lineage>
</organism>
<dbReference type="AlphaFoldDB" id="A0A6B2KY31"/>
<feature type="domain" description="DUF7932" evidence="2">
    <location>
        <begin position="110"/>
        <end position="174"/>
    </location>
</feature>
<accession>A0A6B2KY31</accession>
<name>A0A6B2KY31_9EUKA</name>
<proteinExistence type="predicted"/>
<dbReference type="EMBL" id="GIBP01000714">
    <property type="protein sequence ID" value="NDV29683.1"/>
    <property type="molecule type" value="Transcribed_RNA"/>
</dbReference>
<dbReference type="Pfam" id="PF25560">
    <property type="entry name" value="DUF7932"/>
    <property type="match status" value="1"/>
</dbReference>